<feature type="transmembrane region" description="Helical" evidence="8">
    <location>
        <begin position="311"/>
        <end position="330"/>
    </location>
</feature>
<accession>G8TW17</accession>
<evidence type="ECO:0000313" key="10">
    <source>
        <dbReference type="EMBL" id="AEW05944.1"/>
    </source>
</evidence>
<dbReference type="PANTHER" id="PTHR11730">
    <property type="entry name" value="AMMONIUM TRANSPORTER"/>
    <property type="match status" value="1"/>
</dbReference>
<keyword evidence="4 8" id="KW-0812">Transmembrane</keyword>
<evidence type="ECO:0000256" key="3">
    <source>
        <dbReference type="ARBA" id="ARBA00022448"/>
    </source>
</evidence>
<dbReference type="PATRIC" id="fig|679936.5.peg.2570"/>
<evidence type="ECO:0000256" key="1">
    <source>
        <dbReference type="ARBA" id="ARBA00004141"/>
    </source>
</evidence>
<feature type="transmembrane region" description="Helical" evidence="8">
    <location>
        <begin position="6"/>
        <end position="32"/>
    </location>
</feature>
<feature type="transmembrane region" description="Helical" evidence="8">
    <location>
        <begin position="118"/>
        <end position="134"/>
    </location>
</feature>
<dbReference type="PANTHER" id="PTHR11730:SF6">
    <property type="entry name" value="AMMONIUM TRANSPORTER"/>
    <property type="match status" value="1"/>
</dbReference>
<dbReference type="AlphaFoldDB" id="G8TW17"/>
<dbReference type="Gene3D" id="1.10.3430.10">
    <property type="entry name" value="Ammonium transporter AmtB like domains"/>
    <property type="match status" value="1"/>
</dbReference>
<evidence type="ECO:0000256" key="5">
    <source>
        <dbReference type="ARBA" id="ARBA00022989"/>
    </source>
</evidence>
<keyword evidence="11" id="KW-1185">Reference proteome</keyword>
<dbReference type="PROSITE" id="PS01219">
    <property type="entry name" value="AMMONIUM_TRANSP"/>
    <property type="match status" value="1"/>
</dbReference>
<dbReference type="FunFam" id="1.10.3430.10:FF:000008">
    <property type="entry name" value="Ammonium transporter"/>
    <property type="match status" value="1"/>
</dbReference>
<keyword evidence="3 8" id="KW-0813">Transport</keyword>
<comment type="similarity">
    <text evidence="2 8">Belongs to the ammonia transporter channel (TC 1.A.11.2) family.</text>
</comment>
<comment type="subcellular location">
    <subcellularLocation>
        <location evidence="8">Cell membrane</location>
        <topology evidence="8">Multi-pass membrane protein</topology>
    </subcellularLocation>
    <subcellularLocation>
        <location evidence="1">Membrane</location>
        <topology evidence="1">Multi-pass membrane protein</topology>
    </subcellularLocation>
</comment>
<reference evidence="11" key="1">
    <citation type="submission" date="2011-12" db="EMBL/GenBank/DDBJ databases">
        <title>The complete genome of chromosome of Sulfobacillus acidophilus DSM 10332.</title>
        <authorList>
            <person name="Lucas S."/>
            <person name="Han J."/>
            <person name="Lapidus A."/>
            <person name="Bruce D."/>
            <person name="Goodwin L."/>
            <person name="Pitluck S."/>
            <person name="Peters L."/>
            <person name="Kyrpides N."/>
            <person name="Mavromatis K."/>
            <person name="Ivanova N."/>
            <person name="Mikhailova N."/>
            <person name="Chertkov O."/>
            <person name="Saunders E."/>
            <person name="Detter J.C."/>
            <person name="Tapia R."/>
            <person name="Han C."/>
            <person name="Land M."/>
            <person name="Hauser L."/>
            <person name="Markowitz V."/>
            <person name="Cheng J.-F."/>
            <person name="Hugenholtz P."/>
            <person name="Woyke T."/>
            <person name="Wu D."/>
            <person name="Pukall R."/>
            <person name="Gehrich-Schroeter G."/>
            <person name="Schneider S."/>
            <person name="Klenk H.-P."/>
            <person name="Eisen J.A."/>
        </authorList>
    </citation>
    <scope>NUCLEOTIDE SEQUENCE [LARGE SCALE GENOMIC DNA]</scope>
    <source>
        <strain evidence="11">ATCC 700253 / DSM 10332 / NAL</strain>
    </source>
</reference>
<dbReference type="InterPro" id="IPR002229">
    <property type="entry name" value="RhesusRHD"/>
</dbReference>
<feature type="transmembrane region" description="Helical" evidence="8">
    <location>
        <begin position="194"/>
        <end position="211"/>
    </location>
</feature>
<dbReference type="STRING" id="679936.Sulac_2482"/>
<evidence type="ECO:0000256" key="2">
    <source>
        <dbReference type="ARBA" id="ARBA00005887"/>
    </source>
</evidence>
<protein>
    <recommendedName>
        <fullName evidence="8">Ammonium transporter</fullName>
    </recommendedName>
</protein>
<evidence type="ECO:0000256" key="6">
    <source>
        <dbReference type="ARBA" id="ARBA00023136"/>
    </source>
</evidence>
<organism evidence="10 11">
    <name type="scientific">Sulfobacillus acidophilus (strain ATCC 700253 / DSM 10332 / NAL)</name>
    <dbReference type="NCBI Taxonomy" id="679936"/>
    <lineage>
        <taxon>Bacteria</taxon>
        <taxon>Bacillati</taxon>
        <taxon>Bacillota</taxon>
        <taxon>Clostridia</taxon>
        <taxon>Eubacteriales</taxon>
        <taxon>Clostridiales Family XVII. Incertae Sedis</taxon>
        <taxon>Sulfobacillus</taxon>
    </lineage>
</organism>
<dbReference type="GO" id="GO:0097272">
    <property type="term" value="P:ammonium homeostasis"/>
    <property type="evidence" value="ECO:0007669"/>
    <property type="project" value="TreeGrafter"/>
</dbReference>
<feature type="transmembrane region" description="Helical" evidence="8">
    <location>
        <begin position="283"/>
        <end position="299"/>
    </location>
</feature>
<reference evidence="10 11" key="2">
    <citation type="journal article" date="2012" name="Stand. Genomic Sci.">
        <title>Complete genome sequence of the moderately thermophilic mineral-sulfide-oxidizing firmicute Sulfobacillus acidophilus type strain (NAL(T)).</title>
        <authorList>
            <person name="Anderson I."/>
            <person name="Chertkov O."/>
            <person name="Chen A."/>
            <person name="Saunders E."/>
            <person name="Lapidus A."/>
            <person name="Nolan M."/>
            <person name="Lucas S."/>
            <person name="Hammon N."/>
            <person name="Deshpande S."/>
            <person name="Cheng J.F."/>
            <person name="Han C."/>
            <person name="Tapia R."/>
            <person name="Goodwin L.A."/>
            <person name="Pitluck S."/>
            <person name="Liolios K."/>
            <person name="Pagani I."/>
            <person name="Ivanova N."/>
            <person name="Mikhailova N."/>
            <person name="Pati A."/>
            <person name="Palaniappan K."/>
            <person name="Land M."/>
            <person name="Pan C."/>
            <person name="Rohde M."/>
            <person name="Pukall R."/>
            <person name="Goker M."/>
            <person name="Detter J.C."/>
            <person name="Woyke T."/>
            <person name="Bristow J."/>
            <person name="Eisen J.A."/>
            <person name="Markowitz V."/>
            <person name="Hugenholtz P."/>
            <person name="Kyrpides N.C."/>
            <person name="Klenk H.P."/>
            <person name="Mavromatis K."/>
        </authorList>
    </citation>
    <scope>NUCLEOTIDE SEQUENCE [LARGE SCALE GENOMIC DNA]</scope>
    <source>
        <strain evidence="11">ATCC 700253 / DSM 10332 / NAL</strain>
    </source>
</reference>
<gene>
    <name evidence="10" type="ordered locus">Sulac_2482</name>
</gene>
<feature type="transmembrane region" description="Helical" evidence="8">
    <location>
        <begin position="44"/>
        <end position="64"/>
    </location>
</feature>
<keyword evidence="5 8" id="KW-1133">Transmembrane helix</keyword>
<feature type="transmembrane region" description="Helical" evidence="8">
    <location>
        <begin position="257"/>
        <end position="277"/>
    </location>
</feature>
<keyword evidence="6 8" id="KW-0472">Membrane</keyword>
<keyword evidence="7 8" id="KW-0924">Ammonia transport</keyword>
<feature type="transmembrane region" description="Helical" evidence="8">
    <location>
        <begin position="154"/>
        <end position="174"/>
    </location>
</feature>
<dbReference type="Proteomes" id="UP000005439">
    <property type="component" value="Chromosome"/>
</dbReference>
<feature type="transmembrane region" description="Helical" evidence="8">
    <location>
        <begin position="342"/>
        <end position="368"/>
    </location>
</feature>
<dbReference type="EMBL" id="CP003179">
    <property type="protein sequence ID" value="AEW05944.1"/>
    <property type="molecule type" value="Genomic_DNA"/>
</dbReference>
<evidence type="ECO:0000259" key="9">
    <source>
        <dbReference type="Pfam" id="PF00909"/>
    </source>
</evidence>
<dbReference type="InterPro" id="IPR029020">
    <property type="entry name" value="Ammonium/urea_transptr"/>
</dbReference>
<proteinExistence type="inferred from homology"/>
<evidence type="ECO:0000256" key="8">
    <source>
        <dbReference type="RuleBase" id="RU362002"/>
    </source>
</evidence>
<feature type="transmembrane region" description="Helical" evidence="8">
    <location>
        <begin position="92"/>
        <end position="111"/>
    </location>
</feature>
<feature type="transmembrane region" description="Helical" evidence="8">
    <location>
        <begin position="223"/>
        <end position="245"/>
    </location>
</feature>
<dbReference type="Pfam" id="PF00909">
    <property type="entry name" value="Ammonium_transp"/>
    <property type="match status" value="1"/>
</dbReference>
<dbReference type="KEGG" id="sap:Sulac_2482"/>
<dbReference type="GO" id="GO:0005886">
    <property type="term" value="C:plasma membrane"/>
    <property type="evidence" value="ECO:0007669"/>
    <property type="project" value="UniProtKB-SubCell"/>
</dbReference>
<dbReference type="InterPro" id="IPR001905">
    <property type="entry name" value="Ammonium_transpt"/>
</dbReference>
<dbReference type="PRINTS" id="PR00342">
    <property type="entry name" value="RHESUSRHD"/>
</dbReference>
<dbReference type="GO" id="GO:0008519">
    <property type="term" value="F:ammonium channel activity"/>
    <property type="evidence" value="ECO:0007669"/>
    <property type="project" value="InterPro"/>
</dbReference>
<evidence type="ECO:0000256" key="7">
    <source>
        <dbReference type="ARBA" id="ARBA00023177"/>
    </source>
</evidence>
<name>G8TW17_SULAD</name>
<evidence type="ECO:0000313" key="11">
    <source>
        <dbReference type="Proteomes" id="UP000005439"/>
    </source>
</evidence>
<evidence type="ECO:0000256" key="4">
    <source>
        <dbReference type="ARBA" id="ARBA00022692"/>
    </source>
</evidence>
<dbReference type="InterPro" id="IPR024041">
    <property type="entry name" value="NH4_transpt_AmtB-like_dom"/>
</dbReference>
<sequence length="417" mass="44013">MLTAINTVWVVLAGALVFFMEGGFALLEAGLVQSKNTLSIVMKVMADVTLGSLVFFTLGYGIMFGPSHNGWMAWPAGGLTHVPSPAHLPAPVFWFFEMAFAVAAISIVSGAVSERMRFSAYLLFIVIGIIGYSLSGHWVWNPTGWLAHLGMRDFAGSAVVHTFGGFAALAAAWLVGPRQDRFGRHATEFRPSNLPLAFAGTFILWFGWFGFNAGSTLSAVSPLIGPVVLNTMLAGAAAGLAAILWSRWRQGHYDPTMAINGVLAGLVAITAGCAYVSPEASLAIGTVAGVIVYEGTPLLERMHIDDPVGAFPVHGLNGIWGTVAVGLFAVRGGLLTGGGMHLFAIQALGALVIAGFAFLLTAVSLGIIRQAMAIRVHPLAERQGLDLALHGIQAYSRDTVRAEHPAPRRPSPTEAVD</sequence>
<dbReference type="HOGENOM" id="CLU_000445_33_1_9"/>
<dbReference type="NCBIfam" id="TIGR00836">
    <property type="entry name" value="amt"/>
    <property type="match status" value="1"/>
</dbReference>
<dbReference type="InterPro" id="IPR018047">
    <property type="entry name" value="Ammonium_transpt_CS"/>
</dbReference>
<dbReference type="SUPFAM" id="SSF111352">
    <property type="entry name" value="Ammonium transporter"/>
    <property type="match status" value="1"/>
</dbReference>
<feature type="domain" description="Ammonium transporter AmtB-like" evidence="9">
    <location>
        <begin position="8"/>
        <end position="395"/>
    </location>
</feature>